<comment type="caution">
    <text evidence="2">The sequence shown here is derived from an EMBL/GenBank/DDBJ whole genome shotgun (WGS) entry which is preliminary data.</text>
</comment>
<protein>
    <submittedName>
        <fullName evidence="2">Uncharacterized protein</fullName>
    </submittedName>
</protein>
<gene>
    <name evidence="2" type="ORF">OXH55_19455</name>
</gene>
<accession>A0ABT4CUR2</accession>
<evidence type="ECO:0000313" key="3">
    <source>
        <dbReference type="Proteomes" id="UP001079657"/>
    </source>
</evidence>
<name>A0ABT4CUR2_9CLOT</name>
<feature type="region of interest" description="Disordered" evidence="1">
    <location>
        <begin position="1"/>
        <end position="31"/>
    </location>
</feature>
<evidence type="ECO:0000256" key="1">
    <source>
        <dbReference type="SAM" id="MobiDB-lite"/>
    </source>
</evidence>
<feature type="compositionally biased region" description="Basic and acidic residues" evidence="1">
    <location>
        <begin position="10"/>
        <end position="31"/>
    </location>
</feature>
<sequence>MKDFSNYYEDETRRRKEAQEEAIRRQRHLQDIAEGKEDTQGVVLEKDKKISELEKEIIELKKRLLII</sequence>
<reference evidence="2" key="1">
    <citation type="submission" date="2022-12" db="EMBL/GenBank/DDBJ databases">
        <authorList>
            <person name="Wang J."/>
        </authorList>
    </citation>
    <scope>NUCLEOTIDE SEQUENCE</scope>
    <source>
        <strain evidence="2">HY-42-06</strain>
    </source>
</reference>
<proteinExistence type="predicted"/>
<dbReference type="Proteomes" id="UP001079657">
    <property type="component" value="Unassembled WGS sequence"/>
</dbReference>
<keyword evidence="3" id="KW-1185">Reference proteome</keyword>
<dbReference type="EMBL" id="JAPQES010000012">
    <property type="protein sequence ID" value="MCY6372772.1"/>
    <property type="molecule type" value="Genomic_DNA"/>
</dbReference>
<dbReference type="RefSeq" id="WP_268051835.1">
    <property type="nucleotide sequence ID" value="NZ_JAPQES010000012.1"/>
</dbReference>
<organism evidence="2 3">
    <name type="scientific">Clostridium ganghwense</name>
    <dbReference type="NCBI Taxonomy" id="312089"/>
    <lineage>
        <taxon>Bacteria</taxon>
        <taxon>Bacillati</taxon>
        <taxon>Bacillota</taxon>
        <taxon>Clostridia</taxon>
        <taxon>Eubacteriales</taxon>
        <taxon>Clostridiaceae</taxon>
        <taxon>Clostridium</taxon>
    </lineage>
</organism>
<evidence type="ECO:0000313" key="2">
    <source>
        <dbReference type="EMBL" id="MCY6372772.1"/>
    </source>
</evidence>